<proteinExistence type="predicted"/>
<feature type="region of interest" description="Disordered" evidence="1">
    <location>
        <begin position="100"/>
        <end position="121"/>
    </location>
</feature>
<feature type="non-terminal residue" evidence="2">
    <location>
        <position position="1"/>
    </location>
</feature>
<gene>
    <name evidence="2" type="ORF">S01H1_81605</name>
</gene>
<evidence type="ECO:0000256" key="1">
    <source>
        <dbReference type="SAM" id="MobiDB-lite"/>
    </source>
</evidence>
<comment type="caution">
    <text evidence="2">The sequence shown here is derived from an EMBL/GenBank/DDBJ whole genome shotgun (WGS) entry which is preliminary data.</text>
</comment>
<name>X0XKZ2_9ZZZZ</name>
<dbReference type="EMBL" id="BARS01055239">
    <property type="protein sequence ID" value="GAG43844.1"/>
    <property type="molecule type" value="Genomic_DNA"/>
</dbReference>
<feature type="non-terminal residue" evidence="2">
    <location>
        <position position="206"/>
    </location>
</feature>
<sequence>HGGEQALIMGFDLCFLGREETDRYKGAIGRVMDLLPRQILMNTSHNHVGPSVGTWYSAGYEMPDRLYLNDLERATVRAACEAREAMREVALSAGVTRSALPMNRRRRNENGQIENRPNPDKRPYDRLPLCLFNDRSGEPVCLLFSISTHPSMMSGWQISGEYPGAAMRILDDHLGKPASLFLQGVAGDSKPSVIGRGVDRWRPGTW</sequence>
<reference evidence="2" key="1">
    <citation type="journal article" date="2014" name="Front. Microbiol.">
        <title>High frequency of phylogenetically diverse reductive dehalogenase-homologous genes in deep subseafloor sedimentary metagenomes.</title>
        <authorList>
            <person name="Kawai M."/>
            <person name="Futagami T."/>
            <person name="Toyoda A."/>
            <person name="Takaki Y."/>
            <person name="Nishi S."/>
            <person name="Hori S."/>
            <person name="Arai W."/>
            <person name="Tsubouchi T."/>
            <person name="Morono Y."/>
            <person name="Uchiyama I."/>
            <person name="Ito T."/>
            <person name="Fujiyama A."/>
            <person name="Inagaki F."/>
            <person name="Takami H."/>
        </authorList>
    </citation>
    <scope>NUCLEOTIDE SEQUENCE</scope>
    <source>
        <strain evidence="2">Expedition CK06-06</strain>
    </source>
</reference>
<evidence type="ECO:0008006" key="3">
    <source>
        <dbReference type="Google" id="ProtNLM"/>
    </source>
</evidence>
<accession>X0XKZ2</accession>
<dbReference type="AlphaFoldDB" id="X0XKZ2"/>
<protein>
    <recommendedName>
        <fullName evidence="3">Neutral/alkaline non-lysosomal ceramidase N-terminal domain-containing protein</fullName>
    </recommendedName>
</protein>
<organism evidence="2">
    <name type="scientific">marine sediment metagenome</name>
    <dbReference type="NCBI Taxonomy" id="412755"/>
    <lineage>
        <taxon>unclassified sequences</taxon>
        <taxon>metagenomes</taxon>
        <taxon>ecological metagenomes</taxon>
    </lineage>
</organism>
<evidence type="ECO:0000313" key="2">
    <source>
        <dbReference type="EMBL" id="GAG43844.1"/>
    </source>
</evidence>